<name>A0A0C3B6Y6_SERVB</name>
<sequence>MPIISLPLEVLSMVFVHYVKDDLSLGNSPCLLMLVCRQWYRIALLTPSLWNTILITKKHSDYWVLERSFKMGSDRNCAMQICTTMDRLITMVSRSGTTPLNTIITHYHNVGRASKLYSLLFGPEVAPRIVHLTLDYRDSWDASISASWYVKLDALRLTNLVSLHVFATFWMEKRRDRDGKSFLQVILEGTKNLREIFIGFHYIPDTIIWPLSVISEDRWMPSCLAEESWEHASYGPTMRRLQRLQVLFGVMAEFMYGTDVPVSEFTIQPATFIEQAEDARMWDFFTAPWPELLTPIMTFSRIKTLHLILDDISLLTKLVLPVLEDLRLTQSSTYRWELPFRHDLPEAEFPDMIIEFPKLRTLRVAHSFFGPLKLIHAVQLESIHLTLSSRSIHKALEDFLVLFPPRIENAGLYNASAFPSPPNYPGLCSFYLNADMAEGGIVEALKSLPSLETLSLVPGRQLHLSLIASLTIQVKEEDDQNPPSDILCPLLRVFELDLYAFLQWDEESEEATRVGTRTSDEFLAMLRRMVSSRELGYTSRLERCAVIERDRTRREYI</sequence>
<evidence type="ECO:0000313" key="2">
    <source>
        <dbReference type="EMBL" id="KIM27216.1"/>
    </source>
</evidence>
<organism evidence="2 3">
    <name type="scientific">Serendipita vermifera MAFF 305830</name>
    <dbReference type="NCBI Taxonomy" id="933852"/>
    <lineage>
        <taxon>Eukaryota</taxon>
        <taxon>Fungi</taxon>
        <taxon>Dikarya</taxon>
        <taxon>Basidiomycota</taxon>
        <taxon>Agaricomycotina</taxon>
        <taxon>Agaricomycetes</taxon>
        <taxon>Sebacinales</taxon>
        <taxon>Serendipitaceae</taxon>
        <taxon>Serendipita</taxon>
    </lineage>
</organism>
<dbReference type="InterPro" id="IPR001810">
    <property type="entry name" value="F-box_dom"/>
</dbReference>
<dbReference type="Proteomes" id="UP000054097">
    <property type="component" value="Unassembled WGS sequence"/>
</dbReference>
<reference evidence="3" key="2">
    <citation type="submission" date="2015-01" db="EMBL/GenBank/DDBJ databases">
        <title>Evolutionary Origins and Diversification of the Mycorrhizal Mutualists.</title>
        <authorList>
            <consortium name="DOE Joint Genome Institute"/>
            <consortium name="Mycorrhizal Genomics Consortium"/>
            <person name="Kohler A."/>
            <person name="Kuo A."/>
            <person name="Nagy L.G."/>
            <person name="Floudas D."/>
            <person name="Copeland A."/>
            <person name="Barry K.W."/>
            <person name="Cichocki N."/>
            <person name="Veneault-Fourrey C."/>
            <person name="LaButti K."/>
            <person name="Lindquist E.A."/>
            <person name="Lipzen A."/>
            <person name="Lundell T."/>
            <person name="Morin E."/>
            <person name="Murat C."/>
            <person name="Riley R."/>
            <person name="Ohm R."/>
            <person name="Sun H."/>
            <person name="Tunlid A."/>
            <person name="Henrissat B."/>
            <person name="Grigoriev I.V."/>
            <person name="Hibbett D.S."/>
            <person name="Martin F."/>
        </authorList>
    </citation>
    <scope>NUCLEOTIDE SEQUENCE [LARGE SCALE GENOMIC DNA]</scope>
    <source>
        <strain evidence="3">MAFF 305830</strain>
    </source>
</reference>
<dbReference type="OrthoDB" id="2269034at2759"/>
<accession>A0A0C3B6Y6</accession>
<evidence type="ECO:0000313" key="3">
    <source>
        <dbReference type="Proteomes" id="UP000054097"/>
    </source>
</evidence>
<dbReference type="PANTHER" id="PTHR38926">
    <property type="entry name" value="F-BOX DOMAIN CONTAINING PROTEIN, EXPRESSED"/>
    <property type="match status" value="1"/>
</dbReference>
<dbReference type="SUPFAM" id="SSF81383">
    <property type="entry name" value="F-box domain"/>
    <property type="match status" value="1"/>
</dbReference>
<reference evidence="2 3" key="1">
    <citation type="submission" date="2014-04" db="EMBL/GenBank/DDBJ databases">
        <authorList>
            <consortium name="DOE Joint Genome Institute"/>
            <person name="Kuo A."/>
            <person name="Zuccaro A."/>
            <person name="Kohler A."/>
            <person name="Nagy L.G."/>
            <person name="Floudas D."/>
            <person name="Copeland A."/>
            <person name="Barry K.W."/>
            <person name="Cichocki N."/>
            <person name="Veneault-Fourrey C."/>
            <person name="LaButti K."/>
            <person name="Lindquist E.A."/>
            <person name="Lipzen A."/>
            <person name="Lundell T."/>
            <person name="Morin E."/>
            <person name="Murat C."/>
            <person name="Sun H."/>
            <person name="Tunlid A."/>
            <person name="Henrissat B."/>
            <person name="Grigoriev I.V."/>
            <person name="Hibbett D.S."/>
            <person name="Martin F."/>
            <person name="Nordberg H.P."/>
            <person name="Cantor M.N."/>
            <person name="Hua S.X."/>
        </authorList>
    </citation>
    <scope>NUCLEOTIDE SEQUENCE [LARGE SCALE GENOMIC DNA]</scope>
    <source>
        <strain evidence="2 3">MAFF 305830</strain>
    </source>
</reference>
<evidence type="ECO:0000259" key="1">
    <source>
        <dbReference type="PROSITE" id="PS50181"/>
    </source>
</evidence>
<gene>
    <name evidence="2" type="ORF">M408DRAFT_24692</name>
</gene>
<dbReference type="Gene3D" id="1.20.1280.50">
    <property type="match status" value="1"/>
</dbReference>
<dbReference type="HOGENOM" id="CLU_423448_0_0_1"/>
<dbReference type="PANTHER" id="PTHR38926:SF5">
    <property type="entry name" value="F-BOX AND LEUCINE-RICH REPEAT PROTEIN 6"/>
    <property type="match status" value="1"/>
</dbReference>
<dbReference type="AlphaFoldDB" id="A0A0C3B6Y6"/>
<protein>
    <recommendedName>
        <fullName evidence="1">F-box domain-containing protein</fullName>
    </recommendedName>
</protein>
<keyword evidence="3" id="KW-1185">Reference proteome</keyword>
<proteinExistence type="predicted"/>
<dbReference type="PROSITE" id="PS50181">
    <property type="entry name" value="FBOX"/>
    <property type="match status" value="1"/>
</dbReference>
<dbReference type="InterPro" id="IPR036047">
    <property type="entry name" value="F-box-like_dom_sf"/>
</dbReference>
<dbReference type="EMBL" id="KN824300">
    <property type="protein sequence ID" value="KIM27216.1"/>
    <property type="molecule type" value="Genomic_DNA"/>
</dbReference>
<dbReference type="Pfam" id="PF12937">
    <property type="entry name" value="F-box-like"/>
    <property type="match status" value="1"/>
</dbReference>
<feature type="domain" description="F-box" evidence="1">
    <location>
        <begin position="1"/>
        <end position="53"/>
    </location>
</feature>